<evidence type="ECO:0000313" key="2">
    <source>
        <dbReference type="Proteomes" id="UP000437638"/>
    </source>
</evidence>
<protein>
    <submittedName>
        <fullName evidence="1">Uncharacterized protein</fullName>
    </submittedName>
</protein>
<dbReference type="EMBL" id="WTKP01000006">
    <property type="protein sequence ID" value="MWJ28602.1"/>
    <property type="molecule type" value="Genomic_DNA"/>
</dbReference>
<dbReference type="Proteomes" id="UP000437638">
    <property type="component" value="Unassembled WGS sequence"/>
</dbReference>
<comment type="caution">
    <text evidence="1">The sequence shown here is derived from an EMBL/GenBank/DDBJ whole genome shotgun (WGS) entry which is preliminary data.</text>
</comment>
<dbReference type="AlphaFoldDB" id="A0A7X3KS10"/>
<gene>
    <name evidence="1" type="ORF">GPM19_10355</name>
</gene>
<name>A0A7X3KS10_9GAMM</name>
<dbReference type="RefSeq" id="WP_160418952.1">
    <property type="nucleotide sequence ID" value="NZ_WTKP01000006.1"/>
</dbReference>
<reference evidence="1 2" key="1">
    <citation type="submission" date="2019-12" db="EMBL/GenBank/DDBJ databases">
        <title>Halomonas rutogse sp. nov. isolated from two lakes on Tibetan Plateau.</title>
        <authorList>
            <person name="Gao P."/>
        </authorList>
    </citation>
    <scope>NUCLEOTIDE SEQUENCE [LARGE SCALE GENOMIC DNA]</scope>
    <source>
        <strain evidence="1 2">ZH2S</strain>
    </source>
</reference>
<keyword evidence="2" id="KW-1185">Reference proteome</keyword>
<accession>A0A7X3KS10</accession>
<evidence type="ECO:0000313" key="1">
    <source>
        <dbReference type="EMBL" id="MWJ28602.1"/>
    </source>
</evidence>
<sequence>MQGRSVDAIGCPASDILSGTANLDHHNQKERNIPLNKISLYVILQELDVITTKEVKELLDVGDRQAQKYVKACEIALPFLARSLMTEDAQDALGDPVGPQGETIESIEVALEDHLDDWIQTRCLL</sequence>
<proteinExistence type="predicted"/>
<organism evidence="1 2">
    <name type="scientific">Vreelandella zhuhanensis</name>
    <dbReference type="NCBI Taxonomy" id="2684210"/>
    <lineage>
        <taxon>Bacteria</taxon>
        <taxon>Pseudomonadati</taxon>
        <taxon>Pseudomonadota</taxon>
        <taxon>Gammaproteobacteria</taxon>
        <taxon>Oceanospirillales</taxon>
        <taxon>Halomonadaceae</taxon>
        <taxon>Vreelandella</taxon>
    </lineage>
</organism>